<comment type="subcellular location">
    <subcellularLocation>
        <location evidence="2">Membrane</location>
    </subcellularLocation>
    <subcellularLocation>
        <location evidence="11">Mitochondrion inner membrane</location>
        <topology evidence="11">Single-pass membrane protein</topology>
    </subcellularLocation>
</comment>
<proteinExistence type="inferred from homology"/>
<keyword evidence="13" id="KW-1185">Reference proteome</keyword>
<evidence type="ECO:0000256" key="8">
    <source>
        <dbReference type="ARBA" id="ARBA00023136"/>
    </source>
</evidence>
<dbReference type="GO" id="GO:0044284">
    <property type="term" value="C:mitochondrial crista junction"/>
    <property type="evidence" value="ECO:0007669"/>
    <property type="project" value="InterPro"/>
</dbReference>
<reference evidence="12" key="1">
    <citation type="journal article" date="2023" name="Mol. Phylogenet. Evol.">
        <title>Genome-scale phylogeny and comparative genomics of the fungal order Sordariales.</title>
        <authorList>
            <person name="Hensen N."/>
            <person name="Bonometti L."/>
            <person name="Westerberg I."/>
            <person name="Brannstrom I.O."/>
            <person name="Guillou S."/>
            <person name="Cros-Aarteil S."/>
            <person name="Calhoun S."/>
            <person name="Haridas S."/>
            <person name="Kuo A."/>
            <person name="Mondo S."/>
            <person name="Pangilinan J."/>
            <person name="Riley R."/>
            <person name="LaButti K."/>
            <person name="Andreopoulos B."/>
            <person name="Lipzen A."/>
            <person name="Chen C."/>
            <person name="Yan M."/>
            <person name="Daum C."/>
            <person name="Ng V."/>
            <person name="Clum A."/>
            <person name="Steindorff A."/>
            <person name="Ohm R.A."/>
            <person name="Martin F."/>
            <person name="Silar P."/>
            <person name="Natvig D.O."/>
            <person name="Lalanne C."/>
            <person name="Gautier V."/>
            <person name="Ament-Velasquez S.L."/>
            <person name="Kruys A."/>
            <person name="Hutchinson M.I."/>
            <person name="Powell A.J."/>
            <person name="Barry K."/>
            <person name="Miller A.N."/>
            <person name="Grigoriev I.V."/>
            <person name="Debuchy R."/>
            <person name="Gladieux P."/>
            <person name="Hiltunen Thoren M."/>
            <person name="Johannesson H."/>
        </authorList>
    </citation>
    <scope>NUCLEOTIDE SEQUENCE</scope>
    <source>
        <strain evidence="12">CBS 958.72</strain>
    </source>
</reference>
<evidence type="ECO:0000256" key="4">
    <source>
        <dbReference type="ARBA" id="ARBA00018170"/>
    </source>
</evidence>
<dbReference type="InterPro" id="IPR031463">
    <property type="entry name" value="Mic12"/>
</dbReference>
<name>A0AAE0KC21_9PEZI</name>
<keyword evidence="5" id="KW-0812">Transmembrane</keyword>
<dbReference type="Pfam" id="PF17050">
    <property type="entry name" value="AIM5"/>
    <property type="match status" value="1"/>
</dbReference>
<dbReference type="GO" id="GO:0061617">
    <property type="term" value="C:MICOS complex"/>
    <property type="evidence" value="ECO:0007669"/>
    <property type="project" value="UniProtKB-UniRule"/>
</dbReference>
<comment type="subunit">
    <text evidence="11">Component of the mitochondrial contact site and cristae organizing system (MICOS) complex.</text>
</comment>
<organism evidence="12 13">
    <name type="scientific">Lasiosphaeria ovina</name>
    <dbReference type="NCBI Taxonomy" id="92902"/>
    <lineage>
        <taxon>Eukaryota</taxon>
        <taxon>Fungi</taxon>
        <taxon>Dikarya</taxon>
        <taxon>Ascomycota</taxon>
        <taxon>Pezizomycotina</taxon>
        <taxon>Sordariomycetes</taxon>
        <taxon>Sordariomycetidae</taxon>
        <taxon>Sordariales</taxon>
        <taxon>Lasiosphaeriaceae</taxon>
        <taxon>Lasiosphaeria</taxon>
    </lineage>
</organism>
<evidence type="ECO:0000256" key="5">
    <source>
        <dbReference type="ARBA" id="ARBA00022692"/>
    </source>
</evidence>
<gene>
    <name evidence="12" type="ORF">B0T24DRAFT_666625</name>
</gene>
<evidence type="ECO:0000256" key="6">
    <source>
        <dbReference type="ARBA" id="ARBA00022989"/>
    </source>
</evidence>
<evidence type="ECO:0000256" key="11">
    <source>
        <dbReference type="RuleBase" id="RU363010"/>
    </source>
</evidence>
<dbReference type="AlphaFoldDB" id="A0AAE0KC21"/>
<evidence type="ECO:0000256" key="1">
    <source>
        <dbReference type="ARBA" id="ARBA00002689"/>
    </source>
</evidence>
<evidence type="ECO:0000256" key="10">
    <source>
        <dbReference type="ARBA" id="ARBA00032985"/>
    </source>
</evidence>
<evidence type="ECO:0000313" key="12">
    <source>
        <dbReference type="EMBL" id="KAK3373352.1"/>
    </source>
</evidence>
<keyword evidence="8" id="KW-0472">Membrane</keyword>
<reference evidence="12" key="2">
    <citation type="submission" date="2023-06" db="EMBL/GenBank/DDBJ databases">
        <authorList>
            <consortium name="Lawrence Berkeley National Laboratory"/>
            <person name="Haridas S."/>
            <person name="Hensen N."/>
            <person name="Bonometti L."/>
            <person name="Westerberg I."/>
            <person name="Brannstrom I.O."/>
            <person name="Guillou S."/>
            <person name="Cros-Aarteil S."/>
            <person name="Calhoun S."/>
            <person name="Kuo A."/>
            <person name="Mondo S."/>
            <person name="Pangilinan J."/>
            <person name="Riley R."/>
            <person name="Labutti K."/>
            <person name="Andreopoulos B."/>
            <person name="Lipzen A."/>
            <person name="Chen C."/>
            <person name="Yanf M."/>
            <person name="Daum C."/>
            <person name="Ng V."/>
            <person name="Clum A."/>
            <person name="Steindorff A."/>
            <person name="Ohm R."/>
            <person name="Martin F."/>
            <person name="Silar P."/>
            <person name="Natvig D."/>
            <person name="Lalanne C."/>
            <person name="Gautier V."/>
            <person name="Ament-Velasquez S.L."/>
            <person name="Kruys A."/>
            <person name="Hutchinson M.I."/>
            <person name="Powell A.J."/>
            <person name="Barry K."/>
            <person name="Miller A.N."/>
            <person name="Grigoriev I.V."/>
            <person name="Debuchy R."/>
            <person name="Gladieux P."/>
            <person name="Thoren M.H."/>
            <person name="Johannesson H."/>
        </authorList>
    </citation>
    <scope>NUCLEOTIDE SEQUENCE</scope>
    <source>
        <strain evidence="12">CBS 958.72</strain>
    </source>
</reference>
<accession>A0AAE0KC21</accession>
<keyword evidence="11" id="KW-0999">Mitochondrion inner membrane</keyword>
<keyword evidence="7 11" id="KW-0496">Mitochondrion</keyword>
<evidence type="ECO:0000256" key="3">
    <source>
        <dbReference type="ARBA" id="ARBA00009188"/>
    </source>
</evidence>
<evidence type="ECO:0000256" key="2">
    <source>
        <dbReference type="ARBA" id="ARBA00004370"/>
    </source>
</evidence>
<evidence type="ECO:0000256" key="7">
    <source>
        <dbReference type="ARBA" id="ARBA00023128"/>
    </source>
</evidence>
<dbReference type="EMBL" id="JAULSN010000004">
    <property type="protein sequence ID" value="KAK3373352.1"/>
    <property type="molecule type" value="Genomic_DNA"/>
</dbReference>
<comment type="similarity">
    <text evidence="3 11">Belongs to the MICOS complex subunit Mic12 family.</text>
</comment>
<comment type="function">
    <text evidence="1 11">Component of the MICOS complex, a large protein complex of the mitochondrial inner membrane that plays crucial roles in the maintenance of crista junctions, inner membrane architecture, and formation of contact sites to the outer membrane.</text>
</comment>
<evidence type="ECO:0000256" key="9">
    <source>
        <dbReference type="ARBA" id="ARBA00032159"/>
    </source>
</evidence>
<sequence length="317" mass="33511">MGFLAGLTGGITLTLGATYLAVAAHERNRQAQADVLRAQALVLHGLATPSSPYSDASSRAAADALLPRPTRRELAAQERAHFVESAKDRWNAEIEGAVRWAQNKDWTAAVETAEDAAARLLGLERSAAAADSTSGNTTTRDVVGAAAARQAREDAQAAAAGIRSRVDGAKAWAGEAADGAKARAGEVAHAVREESRAVAGEIKTRAASARAQAVETAHAVQEEASAARGVVGKTIERGIEKGRQMIGRAQAAVLLAEERAEAKVDAKLMHLSDVEKALAERYEKKDPDAIMGQSVDELLRARYTPIDKRDNTRLRGI</sequence>
<dbReference type="Proteomes" id="UP001287356">
    <property type="component" value="Unassembled WGS sequence"/>
</dbReference>
<keyword evidence="6" id="KW-1133">Transmembrane helix</keyword>
<protein>
    <recommendedName>
        <fullName evidence="4 11">MICOS complex subunit MIC12</fullName>
    </recommendedName>
    <alternativeName>
        <fullName evidence="10 11">Altered inheritance of mitochondria protein 5, mitochondrial</fullName>
    </alternativeName>
    <alternativeName>
        <fullName evidence="9 11">Found in mitochondrial proteome protein 51</fullName>
    </alternativeName>
</protein>
<evidence type="ECO:0000313" key="13">
    <source>
        <dbReference type="Proteomes" id="UP001287356"/>
    </source>
</evidence>
<comment type="caution">
    <text evidence="12">The sequence shown here is derived from an EMBL/GenBank/DDBJ whole genome shotgun (WGS) entry which is preliminary data.</text>
</comment>
<dbReference type="GO" id="GO:0042407">
    <property type="term" value="P:cristae formation"/>
    <property type="evidence" value="ECO:0007669"/>
    <property type="project" value="InterPro"/>
</dbReference>